<dbReference type="GO" id="GO:0016020">
    <property type="term" value="C:membrane"/>
    <property type="evidence" value="ECO:0007669"/>
    <property type="project" value="UniProtKB-SubCell"/>
</dbReference>
<comment type="subcellular location">
    <subcellularLocation>
        <location evidence="3">Membrane</location>
    </subcellularLocation>
</comment>
<dbReference type="GO" id="GO:0046872">
    <property type="term" value="F:metal ion binding"/>
    <property type="evidence" value="ECO:0007669"/>
    <property type="project" value="UniProtKB-KW"/>
</dbReference>
<dbReference type="GO" id="GO:0006099">
    <property type="term" value="P:tricarboxylic acid cycle"/>
    <property type="evidence" value="ECO:0007669"/>
    <property type="project" value="InterPro"/>
</dbReference>
<evidence type="ECO:0000256" key="3">
    <source>
        <dbReference type="ARBA" id="ARBA00004370"/>
    </source>
</evidence>
<comment type="function">
    <text evidence="2">Membrane-anchoring subunit of succinate dehydrogenase (SDH).</text>
</comment>
<accession>A0A397P8F2</accession>
<dbReference type="InterPro" id="IPR000701">
    <property type="entry name" value="SuccDH_FuR_B_TM-su"/>
</dbReference>
<evidence type="ECO:0000256" key="6">
    <source>
        <dbReference type="ARBA" id="ARBA00022617"/>
    </source>
</evidence>
<evidence type="ECO:0000313" key="15">
    <source>
        <dbReference type="Proteomes" id="UP000266273"/>
    </source>
</evidence>
<dbReference type="PANTHER" id="PTHR41910">
    <property type="entry name" value="SUCCINATE DEHYDROGENASE 2 MEMBRANE SUBUNIT SDHC"/>
    <property type="match status" value="1"/>
</dbReference>
<keyword evidence="8" id="KW-0479">Metal-binding</keyword>
<comment type="subunit">
    <text evidence="12">Part of an enzyme complex containing four subunits: a flavoprotein, an iron-sulfur protein, plus two membrane-anchoring proteins, SdhC and SdhD. The complex can form homotrimers.</text>
</comment>
<proteinExistence type="inferred from homology"/>
<comment type="cofactor">
    <cofactor evidence="1">
        <name>heme</name>
        <dbReference type="ChEBI" id="CHEBI:30413"/>
    </cofactor>
</comment>
<evidence type="ECO:0000256" key="8">
    <source>
        <dbReference type="ARBA" id="ARBA00022723"/>
    </source>
</evidence>
<reference evidence="14 15" key="1">
    <citation type="submission" date="2018-08" db="EMBL/GenBank/DDBJ databases">
        <title>Genomic Encyclopedia of Archaeal and Bacterial Type Strains, Phase II (KMG-II): from individual species to whole genera.</title>
        <authorList>
            <person name="Goeker M."/>
        </authorList>
    </citation>
    <scope>NUCLEOTIDE SEQUENCE [LARGE SCALE GENOMIC DNA]</scope>
    <source>
        <strain evidence="14 15">DSM 5002</strain>
    </source>
</reference>
<dbReference type="GO" id="GO:0009055">
    <property type="term" value="F:electron transfer activity"/>
    <property type="evidence" value="ECO:0007669"/>
    <property type="project" value="InterPro"/>
</dbReference>
<feature type="transmembrane region" description="Helical" evidence="13">
    <location>
        <begin position="21"/>
        <end position="39"/>
    </location>
</feature>
<evidence type="ECO:0000256" key="2">
    <source>
        <dbReference type="ARBA" id="ARBA00004050"/>
    </source>
</evidence>
<dbReference type="InterPro" id="IPR039023">
    <property type="entry name" value="SdhC_prok"/>
</dbReference>
<organism evidence="14 15">
    <name type="scientific">Dichotomicrobium thermohalophilum</name>
    <dbReference type="NCBI Taxonomy" id="933063"/>
    <lineage>
        <taxon>Bacteria</taxon>
        <taxon>Pseudomonadati</taxon>
        <taxon>Pseudomonadota</taxon>
        <taxon>Alphaproteobacteria</taxon>
        <taxon>Hyphomicrobiales</taxon>
        <taxon>Hyphomicrobiaceae</taxon>
        <taxon>Dichotomicrobium</taxon>
    </lineage>
</organism>
<dbReference type="Pfam" id="PF01127">
    <property type="entry name" value="Sdh_cyt"/>
    <property type="match status" value="1"/>
</dbReference>
<sequence length="114" mass="12462">MRSSPRRHRSYWAFIGHRISGIALALFLPLHFLVLGLALEGAAELNRFLVLADTPLFKVAEWGLVVLLTIHLFFGLRLLALELLPWRDGAREGWITAGIGAAVVAGGAFLLGAF</sequence>
<evidence type="ECO:0000256" key="5">
    <source>
        <dbReference type="ARBA" id="ARBA00020076"/>
    </source>
</evidence>
<evidence type="ECO:0000313" key="14">
    <source>
        <dbReference type="EMBL" id="RIA45372.1"/>
    </source>
</evidence>
<keyword evidence="10" id="KW-0408">Iron</keyword>
<gene>
    <name evidence="14" type="ORF">BXY53_2792</name>
</gene>
<dbReference type="SUPFAM" id="SSF81343">
    <property type="entry name" value="Fumarate reductase respiratory complex transmembrane subunits"/>
    <property type="match status" value="1"/>
</dbReference>
<evidence type="ECO:0000256" key="10">
    <source>
        <dbReference type="ARBA" id="ARBA00023004"/>
    </source>
</evidence>
<name>A0A397P8F2_9HYPH</name>
<dbReference type="InterPro" id="IPR014314">
    <property type="entry name" value="Succ_DH_cytb556"/>
</dbReference>
<dbReference type="Gene3D" id="1.20.1300.10">
    <property type="entry name" value="Fumarate reductase/succinate dehydrogenase, transmembrane subunit"/>
    <property type="match status" value="1"/>
</dbReference>
<keyword evidence="11 13" id="KW-0472">Membrane</keyword>
<evidence type="ECO:0000256" key="4">
    <source>
        <dbReference type="ARBA" id="ARBA00007244"/>
    </source>
</evidence>
<comment type="caution">
    <text evidence="14">The sequence shown here is derived from an EMBL/GenBank/DDBJ whole genome shotgun (WGS) entry which is preliminary data.</text>
</comment>
<evidence type="ECO:0000256" key="1">
    <source>
        <dbReference type="ARBA" id="ARBA00001971"/>
    </source>
</evidence>
<evidence type="ECO:0000256" key="13">
    <source>
        <dbReference type="SAM" id="Phobius"/>
    </source>
</evidence>
<keyword evidence="6" id="KW-0349">Heme</keyword>
<dbReference type="NCBIfam" id="TIGR02970">
    <property type="entry name" value="succ_dehyd_cytB"/>
    <property type="match status" value="1"/>
</dbReference>
<evidence type="ECO:0000256" key="7">
    <source>
        <dbReference type="ARBA" id="ARBA00022692"/>
    </source>
</evidence>
<dbReference type="RefSeq" id="WP_119062621.1">
    <property type="nucleotide sequence ID" value="NZ_QXDF01000006.1"/>
</dbReference>
<protein>
    <recommendedName>
        <fullName evidence="5">Succinate dehydrogenase cytochrome b556 subunit</fullName>
    </recommendedName>
</protein>
<evidence type="ECO:0000256" key="9">
    <source>
        <dbReference type="ARBA" id="ARBA00022989"/>
    </source>
</evidence>
<feature type="transmembrane region" description="Helical" evidence="13">
    <location>
        <begin position="93"/>
        <end position="113"/>
    </location>
</feature>
<feature type="transmembrane region" description="Helical" evidence="13">
    <location>
        <begin position="59"/>
        <end position="81"/>
    </location>
</feature>
<dbReference type="PANTHER" id="PTHR41910:SF1">
    <property type="entry name" value="SUCCINATE DEHYDROGENASE HYDROPHOBIC MEMBRANE ANCHOR SUBUNIT"/>
    <property type="match status" value="1"/>
</dbReference>
<evidence type="ECO:0000256" key="11">
    <source>
        <dbReference type="ARBA" id="ARBA00023136"/>
    </source>
</evidence>
<dbReference type="AlphaFoldDB" id="A0A397P8F2"/>
<dbReference type="InterPro" id="IPR034804">
    <property type="entry name" value="SQR/QFR_C/D"/>
</dbReference>
<keyword evidence="7 13" id="KW-0812">Transmembrane</keyword>
<comment type="similarity">
    <text evidence="4">Belongs to the cytochrome b560 family.</text>
</comment>
<evidence type="ECO:0000256" key="12">
    <source>
        <dbReference type="ARBA" id="ARBA00025912"/>
    </source>
</evidence>
<dbReference type="EMBL" id="QXDF01000006">
    <property type="protein sequence ID" value="RIA45372.1"/>
    <property type="molecule type" value="Genomic_DNA"/>
</dbReference>
<keyword evidence="9 13" id="KW-1133">Transmembrane helix</keyword>
<keyword evidence="15" id="KW-1185">Reference proteome</keyword>
<dbReference type="Proteomes" id="UP000266273">
    <property type="component" value="Unassembled WGS sequence"/>
</dbReference>